<dbReference type="InterPro" id="IPR022742">
    <property type="entry name" value="Hydrolase_4"/>
</dbReference>
<dbReference type="Pfam" id="PF12146">
    <property type="entry name" value="Hydrolase_4"/>
    <property type="match status" value="1"/>
</dbReference>
<keyword evidence="4" id="KW-0378">Hydrolase</keyword>
<organism evidence="4 5">
    <name type="scientific">Leptospira hartskeerlii</name>
    <dbReference type="NCBI Taxonomy" id="2023177"/>
    <lineage>
        <taxon>Bacteria</taxon>
        <taxon>Pseudomonadati</taxon>
        <taxon>Spirochaetota</taxon>
        <taxon>Spirochaetia</taxon>
        <taxon>Leptospirales</taxon>
        <taxon>Leptospiraceae</taxon>
        <taxon>Leptospira</taxon>
    </lineage>
</organism>
<dbReference type="OrthoDB" id="332676at2"/>
<name>A0A2M9XG79_9LEPT</name>
<evidence type="ECO:0000256" key="1">
    <source>
        <dbReference type="ARBA" id="ARBA00010884"/>
    </source>
</evidence>
<evidence type="ECO:0000256" key="2">
    <source>
        <dbReference type="PIRSR" id="PIRSR005211-1"/>
    </source>
</evidence>
<comment type="similarity">
    <text evidence="1">Belongs to the AB hydrolase superfamily. AB hydrolase 4 family.</text>
</comment>
<dbReference type="SUPFAM" id="SSF53474">
    <property type="entry name" value="alpha/beta-Hydrolases"/>
    <property type="match status" value="1"/>
</dbReference>
<dbReference type="Gene3D" id="3.40.50.1820">
    <property type="entry name" value="alpha/beta hydrolase"/>
    <property type="match status" value="1"/>
</dbReference>
<feature type="active site" description="Charge relay system" evidence="2">
    <location>
        <position position="300"/>
    </location>
</feature>
<reference evidence="4 5" key="1">
    <citation type="submission" date="2017-07" db="EMBL/GenBank/DDBJ databases">
        <title>Leptospira spp. isolated from tropical soils.</title>
        <authorList>
            <person name="Thibeaux R."/>
            <person name="Iraola G."/>
            <person name="Ferres I."/>
            <person name="Bierque E."/>
            <person name="Girault D."/>
            <person name="Soupe-Gilbert M.-E."/>
            <person name="Picardeau M."/>
            <person name="Goarant C."/>
        </authorList>
    </citation>
    <scope>NUCLEOTIDE SEQUENCE [LARGE SCALE GENOMIC DNA]</scope>
    <source>
        <strain evidence="4 5">MCA1-C-A1</strain>
    </source>
</reference>
<dbReference type="Proteomes" id="UP000232196">
    <property type="component" value="Unassembled WGS sequence"/>
</dbReference>
<comment type="caution">
    <text evidence="4">The sequence shown here is derived from an EMBL/GenBank/DDBJ whole genome shotgun (WGS) entry which is preliminary data.</text>
</comment>
<dbReference type="InterPro" id="IPR029058">
    <property type="entry name" value="AB_hydrolase_fold"/>
</dbReference>
<dbReference type="RefSeq" id="WP_100705484.1">
    <property type="nucleotide sequence ID" value="NZ_NPDL01000002.1"/>
</dbReference>
<dbReference type="PANTHER" id="PTHR10794">
    <property type="entry name" value="ABHYDROLASE DOMAIN-CONTAINING PROTEIN"/>
    <property type="match status" value="1"/>
</dbReference>
<dbReference type="PANTHER" id="PTHR10794:SF63">
    <property type="entry name" value="ALPHA_BETA HYDROLASE 1, ISOFORM A"/>
    <property type="match status" value="1"/>
</dbReference>
<feature type="active site" description="Charge relay system" evidence="2">
    <location>
        <position position="145"/>
    </location>
</feature>
<protein>
    <submittedName>
        <fullName evidence="4">Hydrolase</fullName>
    </submittedName>
</protein>
<dbReference type="EMBL" id="NPDN01000002">
    <property type="protein sequence ID" value="PJZ26667.1"/>
    <property type="molecule type" value="Genomic_DNA"/>
</dbReference>
<dbReference type="InterPro" id="IPR050960">
    <property type="entry name" value="AB_hydrolase_4_sf"/>
</dbReference>
<proteinExistence type="inferred from homology"/>
<evidence type="ECO:0000259" key="3">
    <source>
        <dbReference type="Pfam" id="PF12146"/>
    </source>
</evidence>
<evidence type="ECO:0000313" key="4">
    <source>
        <dbReference type="EMBL" id="PJZ26667.1"/>
    </source>
</evidence>
<dbReference type="PIRSF" id="PIRSF005211">
    <property type="entry name" value="Ab_hydro_YheT"/>
    <property type="match status" value="1"/>
</dbReference>
<sequence length="323" mass="37122">METIRPFKPPIHLRHPFVQTVLASLMRQNTPDHPMDKAASPVVIDAGKGVRLLGHYSKSPQNKALLVLIHGWEGSMDSNYIQRTSRRFYDKGISIFRLNLRDHGNTHHLNPEPFNGSLIRETYEAIRKVAKEFGHKLPVYLGGFSMGGNFTIRVAREHSRNKQSIPNLKHCIAVSPPLHPKSATEMMDSKLILGKYFLDKWRQSLAKKNVHFPDLHPYTNIMEGKTVMEMTDRIVASSAEFKDSDDYFNSYTLGPKDFEKLKVDLTIVTSADDPIIRPDEFKEIPKSSKLKIFIQKYGGHNGFYENLKGDCWYFRVFDKVIFE</sequence>
<feature type="domain" description="Serine aminopeptidase S33" evidence="3">
    <location>
        <begin position="61"/>
        <end position="189"/>
    </location>
</feature>
<dbReference type="GO" id="GO:0034338">
    <property type="term" value="F:short-chain carboxylesterase activity"/>
    <property type="evidence" value="ECO:0007669"/>
    <property type="project" value="TreeGrafter"/>
</dbReference>
<dbReference type="AlphaFoldDB" id="A0A2M9XG79"/>
<keyword evidence="5" id="KW-1185">Reference proteome</keyword>
<feature type="active site" description="Charge relay system" evidence="2">
    <location>
        <position position="273"/>
    </location>
</feature>
<evidence type="ECO:0000313" key="5">
    <source>
        <dbReference type="Proteomes" id="UP000232196"/>
    </source>
</evidence>
<dbReference type="InterPro" id="IPR012020">
    <property type="entry name" value="ABHD4"/>
</dbReference>
<gene>
    <name evidence="4" type="ORF">CH357_04015</name>
</gene>
<accession>A0A2M9XG79</accession>
<dbReference type="GO" id="GO:0047372">
    <property type="term" value="F:monoacylglycerol lipase activity"/>
    <property type="evidence" value="ECO:0007669"/>
    <property type="project" value="TreeGrafter"/>
</dbReference>